<dbReference type="GO" id="GO:0003677">
    <property type="term" value="F:DNA binding"/>
    <property type="evidence" value="ECO:0007669"/>
    <property type="project" value="UniProtKB-KW"/>
</dbReference>
<organism evidence="6 7">
    <name type="scientific">Amycolatopsis sulphurea</name>
    <dbReference type="NCBI Taxonomy" id="76022"/>
    <lineage>
        <taxon>Bacteria</taxon>
        <taxon>Bacillati</taxon>
        <taxon>Actinomycetota</taxon>
        <taxon>Actinomycetes</taxon>
        <taxon>Pseudonocardiales</taxon>
        <taxon>Pseudonocardiaceae</taxon>
        <taxon>Amycolatopsis</taxon>
    </lineage>
</organism>
<evidence type="ECO:0000256" key="4">
    <source>
        <dbReference type="ARBA" id="ARBA00023163"/>
    </source>
</evidence>
<dbReference type="Pfam" id="PF00126">
    <property type="entry name" value="HTH_1"/>
    <property type="match status" value="1"/>
</dbReference>
<dbReference type="InterPro" id="IPR036388">
    <property type="entry name" value="WH-like_DNA-bd_sf"/>
</dbReference>
<evidence type="ECO:0000256" key="1">
    <source>
        <dbReference type="ARBA" id="ARBA00009437"/>
    </source>
</evidence>
<dbReference type="PROSITE" id="PS50931">
    <property type="entry name" value="HTH_LYSR"/>
    <property type="match status" value="1"/>
</dbReference>
<dbReference type="Proteomes" id="UP000243542">
    <property type="component" value="Unassembled WGS sequence"/>
</dbReference>
<dbReference type="SUPFAM" id="SSF46785">
    <property type="entry name" value="Winged helix' DNA-binding domain"/>
    <property type="match status" value="1"/>
</dbReference>
<dbReference type="RefSeq" id="WP_098513704.1">
    <property type="nucleotide sequence ID" value="NZ_JBIAKZ010000020.1"/>
</dbReference>
<evidence type="ECO:0000313" key="6">
    <source>
        <dbReference type="EMBL" id="PFG49865.1"/>
    </source>
</evidence>
<name>A0A2A9FHE9_9PSEU</name>
<dbReference type="InterPro" id="IPR000847">
    <property type="entry name" value="LysR_HTH_N"/>
</dbReference>
<dbReference type="PRINTS" id="PR00039">
    <property type="entry name" value="HTHLYSR"/>
</dbReference>
<dbReference type="AlphaFoldDB" id="A0A2A9FHE9"/>
<sequence>MEVELRHLRILCDVADTGSISRAAAGIGSSQPALTASVQRIERVFGGKLFVRSRSGVVPTEFGECVLARARAVLTAAETMHRDAARWLVNGAERPIALGGIGSSLVVELADRIARPEHVPTVSVRTEFSPIRLLELLSAGQFDAAVVSDYPGHELPPASGVLRRPLGMQPVFVALAADHPAAVATEIDLSALAGERWVLGPSDGAGWPESFEDACGRAGFRPRVAHRSTELQALHRLIAAGRAISPCRVTFPTTPEIAIRPLSGDPLWMRYLIAWRTDGVFGREPEALLAAAGDAYRCDTAASPAYRDWRAARGDLVLG</sequence>
<dbReference type="Gene3D" id="3.40.190.10">
    <property type="entry name" value="Periplasmic binding protein-like II"/>
    <property type="match status" value="2"/>
</dbReference>
<dbReference type="EMBL" id="PDJK01000002">
    <property type="protein sequence ID" value="PFG49865.1"/>
    <property type="molecule type" value="Genomic_DNA"/>
</dbReference>
<proteinExistence type="inferred from homology"/>
<comment type="similarity">
    <text evidence="1">Belongs to the LysR transcriptional regulatory family.</text>
</comment>
<feature type="domain" description="HTH lysR-type" evidence="5">
    <location>
        <begin position="3"/>
        <end position="60"/>
    </location>
</feature>
<dbReference type="Pfam" id="PF03466">
    <property type="entry name" value="LysR_substrate"/>
    <property type="match status" value="1"/>
</dbReference>
<gene>
    <name evidence="6" type="ORF">ATK36_5055</name>
</gene>
<dbReference type="InterPro" id="IPR036390">
    <property type="entry name" value="WH_DNA-bd_sf"/>
</dbReference>
<protein>
    <submittedName>
        <fullName evidence="6">DNA-binding transcriptional LysR family regulator</fullName>
    </submittedName>
</protein>
<keyword evidence="3 6" id="KW-0238">DNA-binding</keyword>
<dbReference type="GO" id="GO:0003700">
    <property type="term" value="F:DNA-binding transcription factor activity"/>
    <property type="evidence" value="ECO:0007669"/>
    <property type="project" value="InterPro"/>
</dbReference>
<dbReference type="SUPFAM" id="SSF53850">
    <property type="entry name" value="Periplasmic binding protein-like II"/>
    <property type="match status" value="1"/>
</dbReference>
<accession>A0A2A9FHE9</accession>
<evidence type="ECO:0000259" key="5">
    <source>
        <dbReference type="PROSITE" id="PS50931"/>
    </source>
</evidence>
<evidence type="ECO:0000256" key="3">
    <source>
        <dbReference type="ARBA" id="ARBA00023125"/>
    </source>
</evidence>
<keyword evidence="7" id="KW-1185">Reference proteome</keyword>
<evidence type="ECO:0000313" key="7">
    <source>
        <dbReference type="Proteomes" id="UP000243542"/>
    </source>
</evidence>
<dbReference type="InterPro" id="IPR005119">
    <property type="entry name" value="LysR_subst-bd"/>
</dbReference>
<reference evidence="6 7" key="1">
    <citation type="submission" date="2017-10" db="EMBL/GenBank/DDBJ databases">
        <title>Sequencing the genomes of 1000 actinobacteria strains.</title>
        <authorList>
            <person name="Klenk H.-P."/>
        </authorList>
    </citation>
    <scope>NUCLEOTIDE SEQUENCE [LARGE SCALE GENOMIC DNA]</scope>
    <source>
        <strain evidence="6 7">DSM 46092</strain>
    </source>
</reference>
<evidence type="ECO:0000256" key="2">
    <source>
        <dbReference type="ARBA" id="ARBA00023015"/>
    </source>
</evidence>
<dbReference type="PANTHER" id="PTHR30346">
    <property type="entry name" value="TRANSCRIPTIONAL DUAL REGULATOR HCAR-RELATED"/>
    <property type="match status" value="1"/>
</dbReference>
<dbReference type="CDD" id="cd08414">
    <property type="entry name" value="PBP2_LTTR_aromatics_like"/>
    <property type="match status" value="1"/>
</dbReference>
<dbReference type="GO" id="GO:0032993">
    <property type="term" value="C:protein-DNA complex"/>
    <property type="evidence" value="ECO:0007669"/>
    <property type="project" value="TreeGrafter"/>
</dbReference>
<keyword evidence="2" id="KW-0805">Transcription regulation</keyword>
<keyword evidence="4" id="KW-0804">Transcription</keyword>
<dbReference type="Gene3D" id="1.10.10.10">
    <property type="entry name" value="Winged helix-like DNA-binding domain superfamily/Winged helix DNA-binding domain"/>
    <property type="match status" value="1"/>
</dbReference>
<comment type="caution">
    <text evidence="6">The sequence shown here is derived from an EMBL/GenBank/DDBJ whole genome shotgun (WGS) entry which is preliminary data.</text>
</comment>
<dbReference type="PANTHER" id="PTHR30346:SF30">
    <property type="entry name" value="SMALL NEUTRAL PROTEASE REGULATORY PROTEIN"/>
    <property type="match status" value="1"/>
</dbReference>